<dbReference type="RefSeq" id="WP_346581985.1">
    <property type="nucleotide sequence ID" value="NZ_JBDJNQ010000009.1"/>
</dbReference>
<evidence type="ECO:0000259" key="1">
    <source>
        <dbReference type="PROSITE" id="PS01124"/>
    </source>
</evidence>
<proteinExistence type="predicted"/>
<organism evidence="2 3">
    <name type="scientific">Sphingobacterium kitahiroshimense</name>
    <dbReference type="NCBI Taxonomy" id="470446"/>
    <lineage>
        <taxon>Bacteria</taxon>
        <taxon>Pseudomonadati</taxon>
        <taxon>Bacteroidota</taxon>
        <taxon>Sphingobacteriia</taxon>
        <taxon>Sphingobacteriales</taxon>
        <taxon>Sphingobacteriaceae</taxon>
        <taxon>Sphingobacterium</taxon>
    </lineage>
</organism>
<dbReference type="PROSITE" id="PS01124">
    <property type="entry name" value="HTH_ARAC_FAMILY_2"/>
    <property type="match status" value="1"/>
</dbReference>
<protein>
    <submittedName>
        <fullName evidence="2">Helix-turn-helix domain-containing protein</fullName>
    </submittedName>
</protein>
<reference evidence="2 3" key="1">
    <citation type="submission" date="2024-04" db="EMBL/GenBank/DDBJ databases">
        <title>WGS of bacteria from Torrens River.</title>
        <authorList>
            <person name="Wyrsch E.R."/>
            <person name="Drigo B."/>
        </authorList>
    </citation>
    <scope>NUCLEOTIDE SEQUENCE [LARGE SCALE GENOMIC DNA]</scope>
    <source>
        <strain evidence="2 3">TWI391</strain>
    </source>
</reference>
<dbReference type="Gene3D" id="1.10.10.60">
    <property type="entry name" value="Homeodomain-like"/>
    <property type="match status" value="1"/>
</dbReference>
<dbReference type="InterPro" id="IPR018060">
    <property type="entry name" value="HTH_AraC"/>
</dbReference>
<feature type="domain" description="HTH araC/xylS-type" evidence="1">
    <location>
        <begin position="230"/>
        <end position="328"/>
    </location>
</feature>
<dbReference type="EMBL" id="JBDJNQ010000009">
    <property type="protein sequence ID" value="MEN5379211.1"/>
    <property type="molecule type" value="Genomic_DNA"/>
</dbReference>
<accession>A0ABV0BWY0</accession>
<dbReference type="Pfam" id="PF12833">
    <property type="entry name" value="HTH_18"/>
    <property type="match status" value="1"/>
</dbReference>
<name>A0ABV0BWY0_9SPHI</name>
<gene>
    <name evidence="2" type="ORF">ABE541_18245</name>
</gene>
<keyword evidence="3" id="KW-1185">Reference proteome</keyword>
<sequence>MKRTITLNLPFGAKEVMHPKEEISYIMRNAETYYWEFDGNLVAEQTFDGRYAYLHYFEFWISKATTVTFRSHAADLHLCYPIEIGEQPLIMHDELLDIKLTLNQNRASYLYLSVADFHVDLPIGHYIVRGITLDAGLFRPNIARSFEFVMPLVEAKRVGKSISMQSVDFLIGTLTKYELDAIFQNLNPKVLDNEHILIRHQIYLIKLSRLKIMMGDGSINTPLTIIKHVREILRLIIDQYGNKALIGDLAESVQVDRSRLYKLHKEYYHCSLSTYRNELLVERILREYDHFHNNLSGLAYELNFAGLSELNRFFKKMKGQSLAQYQKH</sequence>
<evidence type="ECO:0000313" key="3">
    <source>
        <dbReference type="Proteomes" id="UP001409291"/>
    </source>
</evidence>
<dbReference type="Proteomes" id="UP001409291">
    <property type="component" value="Unassembled WGS sequence"/>
</dbReference>
<comment type="caution">
    <text evidence="2">The sequence shown here is derived from an EMBL/GenBank/DDBJ whole genome shotgun (WGS) entry which is preliminary data.</text>
</comment>
<evidence type="ECO:0000313" key="2">
    <source>
        <dbReference type="EMBL" id="MEN5379211.1"/>
    </source>
</evidence>
<dbReference type="SMART" id="SM00342">
    <property type="entry name" value="HTH_ARAC"/>
    <property type="match status" value="1"/>
</dbReference>